<sequence length="239" mass="25772">MKSAGGGMGVKQAREILRLSPFHTPAELRLAFRDAAKRAHPDRSGGDAERFRQVVEAFHLLQGLAEARAQAKDSIIQPPAPIRPAREEAPTLAISPATAFAGGSAEHVLADGRRLRLTLPAGLRTGDQVRAGEVQLTVAIRGDGDLLVRGDDLWLTVPVEPRLLAEGGRITVETPLGRRVVWITKKAGARGLVRLPGQGLPARGRRREGHLFLRLTPQTRTTASAARTLLRRFAAAWAA</sequence>
<dbReference type="InterPro" id="IPR001623">
    <property type="entry name" value="DnaJ_domain"/>
</dbReference>
<reference evidence="3" key="1">
    <citation type="journal article" date="2019" name="Int. J. Syst. Evol. Microbiol.">
        <title>The Global Catalogue of Microorganisms (GCM) 10K type strain sequencing project: providing services to taxonomists for standard genome sequencing and annotation.</title>
        <authorList>
            <consortium name="The Broad Institute Genomics Platform"/>
            <consortium name="The Broad Institute Genome Sequencing Center for Infectious Disease"/>
            <person name="Wu L."/>
            <person name="Ma J."/>
        </authorList>
    </citation>
    <scope>NUCLEOTIDE SEQUENCE [LARGE SCALE GENOMIC DNA]</scope>
    <source>
        <strain evidence="3">CCUG 55074</strain>
    </source>
</reference>
<dbReference type="Gene3D" id="2.60.260.20">
    <property type="entry name" value="Urease metallochaperone UreE, N-terminal domain"/>
    <property type="match status" value="1"/>
</dbReference>
<dbReference type="SUPFAM" id="SSF49493">
    <property type="entry name" value="HSP40/DnaJ peptide-binding domain"/>
    <property type="match status" value="1"/>
</dbReference>
<proteinExistence type="predicted"/>
<evidence type="ECO:0000313" key="2">
    <source>
        <dbReference type="EMBL" id="MFD1189487.1"/>
    </source>
</evidence>
<dbReference type="Pfam" id="PF01556">
    <property type="entry name" value="DnaJ_C"/>
    <property type="match status" value="1"/>
</dbReference>
<dbReference type="Proteomes" id="UP001597216">
    <property type="component" value="Unassembled WGS sequence"/>
</dbReference>
<dbReference type="InterPro" id="IPR008971">
    <property type="entry name" value="HSP40/DnaJ_pept-bd"/>
</dbReference>
<dbReference type="RefSeq" id="WP_374346956.1">
    <property type="nucleotide sequence ID" value="NZ_JBHTLQ010000004.1"/>
</dbReference>
<accession>A0ABW3SX97</accession>
<dbReference type="InterPro" id="IPR036869">
    <property type="entry name" value="J_dom_sf"/>
</dbReference>
<dbReference type="PROSITE" id="PS50076">
    <property type="entry name" value="DNAJ_2"/>
    <property type="match status" value="1"/>
</dbReference>
<evidence type="ECO:0000313" key="3">
    <source>
        <dbReference type="Proteomes" id="UP001597216"/>
    </source>
</evidence>
<gene>
    <name evidence="2" type="ORF">ACFQ27_02760</name>
</gene>
<feature type="domain" description="J" evidence="1">
    <location>
        <begin position="12"/>
        <end position="66"/>
    </location>
</feature>
<dbReference type="InterPro" id="IPR002939">
    <property type="entry name" value="DnaJ_C"/>
</dbReference>
<protein>
    <submittedName>
        <fullName evidence="2">DnaJ C-terminal domain-containing protein</fullName>
    </submittedName>
</protein>
<dbReference type="SMART" id="SM00271">
    <property type="entry name" value="DnaJ"/>
    <property type="match status" value="1"/>
</dbReference>
<comment type="caution">
    <text evidence="2">The sequence shown here is derived from an EMBL/GenBank/DDBJ whole genome shotgun (WGS) entry which is preliminary data.</text>
</comment>
<organism evidence="2 3">
    <name type="scientific">Phenylobacterium conjunctum</name>
    <dbReference type="NCBI Taxonomy" id="1298959"/>
    <lineage>
        <taxon>Bacteria</taxon>
        <taxon>Pseudomonadati</taxon>
        <taxon>Pseudomonadota</taxon>
        <taxon>Alphaproteobacteria</taxon>
        <taxon>Caulobacterales</taxon>
        <taxon>Caulobacteraceae</taxon>
        <taxon>Phenylobacterium</taxon>
    </lineage>
</organism>
<evidence type="ECO:0000259" key="1">
    <source>
        <dbReference type="PROSITE" id="PS50076"/>
    </source>
</evidence>
<dbReference type="SUPFAM" id="SSF46565">
    <property type="entry name" value="Chaperone J-domain"/>
    <property type="match status" value="1"/>
</dbReference>
<keyword evidence="3" id="KW-1185">Reference proteome</keyword>
<name>A0ABW3SX97_9CAUL</name>
<dbReference type="Gene3D" id="1.10.287.110">
    <property type="entry name" value="DnaJ domain"/>
    <property type="match status" value="1"/>
</dbReference>
<dbReference type="EMBL" id="JBHTLQ010000004">
    <property type="protein sequence ID" value="MFD1189487.1"/>
    <property type="molecule type" value="Genomic_DNA"/>
</dbReference>
<dbReference type="CDD" id="cd06257">
    <property type="entry name" value="DnaJ"/>
    <property type="match status" value="1"/>
</dbReference>